<dbReference type="Gene3D" id="3.10.20.310">
    <property type="entry name" value="membrane protein fhac"/>
    <property type="match status" value="1"/>
</dbReference>
<evidence type="ECO:0000256" key="1">
    <source>
        <dbReference type="ARBA" id="ARBA00004370"/>
    </source>
</evidence>
<organism evidence="10 11">
    <name type="scientific">Eiseniibacteriota bacterium</name>
    <dbReference type="NCBI Taxonomy" id="2212470"/>
    <lineage>
        <taxon>Bacteria</taxon>
        <taxon>Candidatus Eiseniibacteriota</taxon>
    </lineage>
</organism>
<dbReference type="AlphaFoldDB" id="A0A538UB93"/>
<evidence type="ECO:0000256" key="2">
    <source>
        <dbReference type="ARBA" id="ARBA00022475"/>
    </source>
</evidence>
<evidence type="ECO:0000259" key="9">
    <source>
        <dbReference type="PROSITE" id="PS51779"/>
    </source>
</evidence>
<protein>
    <submittedName>
        <fullName evidence="10">FtsQ-type POTRA domain-containing protein</fullName>
    </submittedName>
</protein>
<keyword evidence="3" id="KW-0132">Cell division</keyword>
<dbReference type="Proteomes" id="UP000319771">
    <property type="component" value="Unassembled WGS sequence"/>
</dbReference>
<feature type="domain" description="POTRA" evidence="9">
    <location>
        <begin position="52"/>
        <end position="120"/>
    </location>
</feature>
<keyword evidence="4 8" id="KW-0812">Transmembrane</keyword>
<evidence type="ECO:0000313" key="11">
    <source>
        <dbReference type="Proteomes" id="UP000319771"/>
    </source>
</evidence>
<evidence type="ECO:0000256" key="5">
    <source>
        <dbReference type="ARBA" id="ARBA00022989"/>
    </source>
</evidence>
<reference evidence="10 11" key="1">
    <citation type="journal article" date="2019" name="Nat. Microbiol.">
        <title>Mediterranean grassland soil C-N compound turnover is dependent on rainfall and depth, and is mediated by genomically divergent microorganisms.</title>
        <authorList>
            <person name="Diamond S."/>
            <person name="Andeer P.F."/>
            <person name="Li Z."/>
            <person name="Crits-Christoph A."/>
            <person name="Burstein D."/>
            <person name="Anantharaman K."/>
            <person name="Lane K.R."/>
            <person name="Thomas B.C."/>
            <person name="Pan C."/>
            <person name="Northen T.R."/>
            <person name="Banfield J.F."/>
        </authorList>
    </citation>
    <scope>NUCLEOTIDE SEQUENCE [LARGE SCALE GENOMIC DNA]</scope>
    <source>
        <strain evidence="10">WS_11</strain>
    </source>
</reference>
<evidence type="ECO:0000256" key="7">
    <source>
        <dbReference type="ARBA" id="ARBA00023306"/>
    </source>
</evidence>
<keyword evidence="7" id="KW-0131">Cell cycle</keyword>
<comment type="subcellular location">
    <subcellularLocation>
        <location evidence="1">Membrane</location>
    </subcellularLocation>
</comment>
<evidence type="ECO:0000256" key="8">
    <source>
        <dbReference type="SAM" id="Phobius"/>
    </source>
</evidence>
<keyword evidence="6 8" id="KW-0472">Membrane</keyword>
<dbReference type="PANTHER" id="PTHR35851:SF1">
    <property type="entry name" value="CELL DIVISION PROTEIN FTSQ"/>
    <property type="match status" value="1"/>
</dbReference>
<evidence type="ECO:0000313" key="10">
    <source>
        <dbReference type="EMBL" id="TMQ73117.1"/>
    </source>
</evidence>
<evidence type="ECO:0000256" key="6">
    <source>
        <dbReference type="ARBA" id="ARBA00023136"/>
    </source>
</evidence>
<evidence type="ECO:0000256" key="4">
    <source>
        <dbReference type="ARBA" id="ARBA00022692"/>
    </source>
</evidence>
<evidence type="ECO:0000256" key="3">
    <source>
        <dbReference type="ARBA" id="ARBA00022618"/>
    </source>
</evidence>
<dbReference type="InterPro" id="IPR034746">
    <property type="entry name" value="POTRA"/>
</dbReference>
<gene>
    <name evidence="10" type="ORF">E6K81_05580</name>
</gene>
<accession>A0A538UB93</accession>
<dbReference type="PROSITE" id="PS51779">
    <property type="entry name" value="POTRA"/>
    <property type="match status" value="1"/>
</dbReference>
<dbReference type="GO" id="GO:0016020">
    <property type="term" value="C:membrane"/>
    <property type="evidence" value="ECO:0007669"/>
    <property type="project" value="UniProtKB-SubCell"/>
</dbReference>
<dbReference type="PANTHER" id="PTHR35851">
    <property type="entry name" value="CELL DIVISION PROTEIN FTSQ"/>
    <property type="match status" value="1"/>
</dbReference>
<keyword evidence="5 8" id="KW-1133">Transmembrane helix</keyword>
<dbReference type="GO" id="GO:0090529">
    <property type="term" value="P:cell septum assembly"/>
    <property type="evidence" value="ECO:0007669"/>
    <property type="project" value="InterPro"/>
</dbReference>
<dbReference type="InterPro" id="IPR013685">
    <property type="entry name" value="POTRA_FtsQ_type"/>
</dbReference>
<feature type="transmembrane region" description="Helical" evidence="8">
    <location>
        <begin position="26"/>
        <end position="44"/>
    </location>
</feature>
<sequence length="270" mass="28973">MGLYQGRALAAGPRRTRGPRPLPSRVLRVALVMLALGVLVQLPWGTLRARLFKVTDLEVVGAHYLDAARVLSLAGLAPGQDVFAADLARARQALLLDPRVASAEVRRRLPQGLSVRIVEREPVMLVSHGVPWEIDSGGVLLPPLQPGVVADVPLLVGPRFLGLPAGARVDRPDVRRGLAWVRALGVPELKLAGQVSEVDVSDAWLTALTLLDGTRVLAPVWPPGTARLSALRATLLDLKQRGITAGEVDLRFDNQVIVRPVATAEGRQRG</sequence>
<keyword evidence="2" id="KW-1003">Cell membrane</keyword>
<name>A0A538UB93_UNCEI</name>
<comment type="caution">
    <text evidence="10">The sequence shown here is derived from an EMBL/GenBank/DDBJ whole genome shotgun (WGS) entry which is preliminary data.</text>
</comment>
<dbReference type="EMBL" id="VBPB01000081">
    <property type="protein sequence ID" value="TMQ73117.1"/>
    <property type="molecule type" value="Genomic_DNA"/>
</dbReference>
<proteinExistence type="predicted"/>
<dbReference type="InterPro" id="IPR026579">
    <property type="entry name" value="FtsQ"/>
</dbReference>
<dbReference type="Pfam" id="PF08478">
    <property type="entry name" value="POTRA_1"/>
    <property type="match status" value="1"/>
</dbReference>